<name>A0ABN8N316_9CNID</name>
<gene>
    <name evidence="2" type="ORF">PLOB_00045346</name>
</gene>
<evidence type="ECO:0000313" key="3">
    <source>
        <dbReference type="Proteomes" id="UP001159405"/>
    </source>
</evidence>
<dbReference type="InterPro" id="IPR017868">
    <property type="entry name" value="Filamin/ABP280_repeat-like"/>
</dbReference>
<dbReference type="InterPro" id="IPR014756">
    <property type="entry name" value="Ig_E-set"/>
</dbReference>
<keyword evidence="3" id="KW-1185">Reference proteome</keyword>
<dbReference type="SUPFAM" id="SSF81296">
    <property type="entry name" value="E set domains"/>
    <property type="match status" value="1"/>
</dbReference>
<reference evidence="2 3" key="1">
    <citation type="submission" date="2022-05" db="EMBL/GenBank/DDBJ databases">
        <authorList>
            <consortium name="Genoscope - CEA"/>
            <person name="William W."/>
        </authorList>
    </citation>
    <scope>NUCLEOTIDE SEQUENCE [LARGE SCALE GENOMIC DNA]</scope>
</reference>
<dbReference type="PROSITE" id="PS50194">
    <property type="entry name" value="FILAMIN_REPEAT"/>
    <property type="match status" value="1"/>
</dbReference>
<proteinExistence type="predicted"/>
<dbReference type="Proteomes" id="UP001159405">
    <property type="component" value="Unassembled WGS sequence"/>
</dbReference>
<feature type="repeat" description="Filamin" evidence="1">
    <location>
        <begin position="101"/>
        <end position="182"/>
    </location>
</feature>
<evidence type="ECO:0000313" key="2">
    <source>
        <dbReference type="EMBL" id="CAH3040696.1"/>
    </source>
</evidence>
<sequence>MARWELAKITRKRKPWVILAITLAVIVLVRIMQTPSPDEIKIADFMKQWCRIRQARVDWEQMLKPCKGNLAWGTKLPGWEFEFRTDPDESYISLWDIRPCGEFSRLSIRTVTSKGLEKKIGGDSWRVHLKGPASVAGTVIDHMNGTYEVLFLIIEPGNYQVEAILDHSLCDGFADPPPDWFIVGNAQGKFQQEGVLGPTKRPAERPYILKPLRFGNPVWITIRPIPPGEQPLYQVVQSAGAGLDLSCGIRCNFLWDGFGNWISSHQRTPRWKPFIATDDRDRHSSLNPSPLRPDSVLWIYGDSVSEQFFWGVRPRPLCSTVFKWCGHTYNWIYQLKGNLTAAKIADDNLDFSYLRVASEVLDIIAKPFFDKNSAILLNAGLHYLESTNFSNYQKTISSLIRLFDETKVVRRANGDGLFPGEMIWRTTTALNKHKLDGKHIQGRRFLTYQVPNEKKTSNFFPRTPSYSSRYGIPGNEVDATAVSMHIKTKLNRTIINYFFLS</sequence>
<comment type="caution">
    <text evidence="2">The sequence shown here is derived from an EMBL/GenBank/DDBJ whole genome shotgun (WGS) entry which is preliminary data.</text>
</comment>
<accession>A0ABN8N316</accession>
<dbReference type="InterPro" id="IPR013783">
    <property type="entry name" value="Ig-like_fold"/>
</dbReference>
<dbReference type="EMBL" id="CALNXK010000008">
    <property type="protein sequence ID" value="CAH3040696.1"/>
    <property type="molecule type" value="Genomic_DNA"/>
</dbReference>
<dbReference type="Gene3D" id="2.60.40.10">
    <property type="entry name" value="Immunoglobulins"/>
    <property type="match status" value="1"/>
</dbReference>
<protein>
    <submittedName>
        <fullName evidence="2">Uncharacterized protein</fullName>
    </submittedName>
</protein>
<dbReference type="PANTHER" id="PTHR16165:SF5">
    <property type="entry name" value="NXPE FAMILY MEMBER 3"/>
    <property type="match status" value="1"/>
</dbReference>
<organism evidence="2 3">
    <name type="scientific">Porites lobata</name>
    <dbReference type="NCBI Taxonomy" id="104759"/>
    <lineage>
        <taxon>Eukaryota</taxon>
        <taxon>Metazoa</taxon>
        <taxon>Cnidaria</taxon>
        <taxon>Anthozoa</taxon>
        <taxon>Hexacorallia</taxon>
        <taxon>Scleractinia</taxon>
        <taxon>Fungiina</taxon>
        <taxon>Poritidae</taxon>
        <taxon>Porites</taxon>
    </lineage>
</organism>
<dbReference type="PANTHER" id="PTHR16165">
    <property type="entry name" value="NXPE FAMILY MEMBER"/>
    <property type="match status" value="1"/>
</dbReference>
<evidence type="ECO:0000256" key="1">
    <source>
        <dbReference type="PROSITE-ProRule" id="PRU00087"/>
    </source>
</evidence>